<name>A0A160MZ09_9GAMM</name>
<dbReference type="PANTHER" id="PTHR21624">
    <property type="entry name" value="STEROL DESATURASE-RELATED PROTEIN"/>
    <property type="match status" value="1"/>
</dbReference>
<comment type="subcellular location">
    <subcellularLocation>
        <location evidence="1">Endomembrane system</location>
        <topology evidence="1">Multi-pass membrane protein</topology>
    </subcellularLocation>
</comment>
<evidence type="ECO:0000256" key="5">
    <source>
        <dbReference type="ARBA" id="ARBA00023098"/>
    </source>
</evidence>
<evidence type="ECO:0000259" key="8">
    <source>
        <dbReference type="Pfam" id="PF04116"/>
    </source>
</evidence>
<dbReference type="GO" id="GO:0050479">
    <property type="term" value="F:glyceryl-ether monooxygenase activity"/>
    <property type="evidence" value="ECO:0007669"/>
    <property type="project" value="TreeGrafter"/>
</dbReference>
<evidence type="ECO:0000256" key="2">
    <source>
        <dbReference type="ARBA" id="ARBA00022692"/>
    </source>
</evidence>
<dbReference type="KEGG" id="dtx:ATSB10_07130"/>
<evidence type="ECO:0000256" key="7">
    <source>
        <dbReference type="SAM" id="Phobius"/>
    </source>
</evidence>
<dbReference type="GO" id="GO:0012505">
    <property type="term" value="C:endomembrane system"/>
    <property type="evidence" value="ECO:0007669"/>
    <property type="project" value="UniProtKB-SubCell"/>
</dbReference>
<dbReference type="GO" id="GO:0005506">
    <property type="term" value="F:iron ion binding"/>
    <property type="evidence" value="ECO:0007669"/>
    <property type="project" value="InterPro"/>
</dbReference>
<accession>A0A160MZ09</accession>
<evidence type="ECO:0000256" key="4">
    <source>
        <dbReference type="ARBA" id="ARBA00023002"/>
    </source>
</evidence>
<dbReference type="Pfam" id="PF04116">
    <property type="entry name" value="FA_hydroxylase"/>
    <property type="match status" value="1"/>
</dbReference>
<keyword evidence="4" id="KW-0560">Oxidoreductase</keyword>
<dbReference type="PANTHER" id="PTHR21624:SF1">
    <property type="entry name" value="ALKYLGLYCEROL MONOOXYGENASE"/>
    <property type="match status" value="1"/>
</dbReference>
<dbReference type="Proteomes" id="UP000077255">
    <property type="component" value="Chromosome"/>
</dbReference>
<dbReference type="RefSeq" id="WP_063670501.1">
    <property type="nucleotide sequence ID" value="NZ_CP014841.1"/>
</dbReference>
<dbReference type="InterPro" id="IPR051689">
    <property type="entry name" value="Sterol_desaturase/TMEM195"/>
</dbReference>
<reference evidence="9 10" key="1">
    <citation type="submission" date="2016-02" db="EMBL/GenBank/DDBJ databases">
        <title>Complete genome sequencing and analysis of ATSB10, Dyella thiooxydans isolated from rhizosphere soil of sunflower (Helianthus annuus L.).</title>
        <authorList>
            <person name="Lee Y."/>
            <person name="Hwangbo K."/>
            <person name="Chung H."/>
            <person name="Yoo J."/>
            <person name="Kim K.Y."/>
            <person name="Sa T.M."/>
            <person name="Um Y."/>
            <person name="Madhaiyan M."/>
        </authorList>
    </citation>
    <scope>NUCLEOTIDE SEQUENCE [LARGE SCALE GENOMIC DNA]</scope>
    <source>
        <strain evidence="9 10">ATSB10</strain>
    </source>
</reference>
<gene>
    <name evidence="9" type="ORF">ATSB10_07130</name>
</gene>
<feature type="transmembrane region" description="Helical" evidence="7">
    <location>
        <begin position="127"/>
        <end position="148"/>
    </location>
</feature>
<keyword evidence="3 7" id="KW-1133">Transmembrane helix</keyword>
<dbReference type="STRING" id="445710.ATSB10_07130"/>
<dbReference type="AlphaFoldDB" id="A0A160MZ09"/>
<evidence type="ECO:0000313" key="9">
    <source>
        <dbReference type="EMBL" id="AND68167.1"/>
    </source>
</evidence>
<protein>
    <recommendedName>
        <fullName evidence="8">Fatty acid hydroxylase domain-containing protein</fullName>
    </recommendedName>
</protein>
<keyword evidence="5" id="KW-0443">Lipid metabolism</keyword>
<proteinExistence type="predicted"/>
<dbReference type="GO" id="GO:0016020">
    <property type="term" value="C:membrane"/>
    <property type="evidence" value="ECO:0007669"/>
    <property type="project" value="GOC"/>
</dbReference>
<evidence type="ECO:0000256" key="1">
    <source>
        <dbReference type="ARBA" id="ARBA00004127"/>
    </source>
</evidence>
<sequence length="271" mass="30257">MRHAARSPLLALVMVALVLAEWLWRRRSAGTGYDSRGALASLAVGAGHLVSGVLPALVLGGLFAWAARWAPVHWPAGDWRTWLAAFFAVELAYYAFHRISHEVRWLWTTHAVHHTPEEMTLLSSIRLGWTSLLSFGWVCYLPLVLAGFDPRMVFALLAFNLHYQFFLHTEAVGRLGPLEWVLNTPSHHRVHHGSNAAYLDCNYGGVLIVFDRLFGTLRTERADEPVRYGLAHPLGTQNPLKLVFLPWLRLMSDMRAAGSLGGALRVALGRP</sequence>
<evidence type="ECO:0000256" key="6">
    <source>
        <dbReference type="ARBA" id="ARBA00023136"/>
    </source>
</evidence>
<feature type="transmembrane region" description="Helical" evidence="7">
    <location>
        <begin position="38"/>
        <end position="67"/>
    </location>
</feature>
<feature type="domain" description="Fatty acid hydroxylase" evidence="8">
    <location>
        <begin position="82"/>
        <end position="216"/>
    </location>
</feature>
<dbReference type="GO" id="GO:0008610">
    <property type="term" value="P:lipid biosynthetic process"/>
    <property type="evidence" value="ECO:0007669"/>
    <property type="project" value="InterPro"/>
</dbReference>
<organism evidence="9 10">
    <name type="scientific">Dyella thiooxydans</name>
    <dbReference type="NCBI Taxonomy" id="445710"/>
    <lineage>
        <taxon>Bacteria</taxon>
        <taxon>Pseudomonadati</taxon>
        <taxon>Pseudomonadota</taxon>
        <taxon>Gammaproteobacteria</taxon>
        <taxon>Lysobacterales</taxon>
        <taxon>Rhodanobacteraceae</taxon>
        <taxon>Dyella</taxon>
    </lineage>
</organism>
<dbReference type="InterPro" id="IPR006694">
    <property type="entry name" value="Fatty_acid_hydroxylase"/>
</dbReference>
<keyword evidence="10" id="KW-1185">Reference proteome</keyword>
<dbReference type="PATRIC" id="fig|445710.3.peg.710"/>
<dbReference type="OrthoDB" id="9770329at2"/>
<evidence type="ECO:0000256" key="3">
    <source>
        <dbReference type="ARBA" id="ARBA00022989"/>
    </source>
</evidence>
<dbReference type="EMBL" id="CP014841">
    <property type="protein sequence ID" value="AND68167.1"/>
    <property type="molecule type" value="Genomic_DNA"/>
</dbReference>
<dbReference type="GO" id="GO:0006643">
    <property type="term" value="P:membrane lipid metabolic process"/>
    <property type="evidence" value="ECO:0007669"/>
    <property type="project" value="TreeGrafter"/>
</dbReference>
<feature type="transmembrane region" description="Helical" evidence="7">
    <location>
        <begin position="79"/>
        <end position="96"/>
    </location>
</feature>
<evidence type="ECO:0000313" key="10">
    <source>
        <dbReference type="Proteomes" id="UP000077255"/>
    </source>
</evidence>
<keyword evidence="2 7" id="KW-0812">Transmembrane</keyword>
<keyword evidence="6 7" id="KW-0472">Membrane</keyword>